<dbReference type="NCBIfam" id="NF041216">
    <property type="entry name" value="CU044_2847_fam"/>
    <property type="match status" value="1"/>
</dbReference>
<evidence type="ECO:0000259" key="1">
    <source>
        <dbReference type="Pfam" id="PF19493"/>
    </source>
</evidence>
<comment type="caution">
    <text evidence="2">The sequence shown here is derived from an EMBL/GenBank/DDBJ whole genome shotgun (WGS) entry which is preliminary data.</text>
</comment>
<proteinExistence type="predicted"/>
<dbReference type="Proteomes" id="UP001486207">
    <property type="component" value="Unassembled WGS sequence"/>
</dbReference>
<dbReference type="InterPro" id="IPR045794">
    <property type="entry name" value="Trypco1"/>
</dbReference>
<protein>
    <submittedName>
        <fullName evidence="2">CU044_2847 family protein</fullName>
    </submittedName>
</protein>
<evidence type="ECO:0000313" key="3">
    <source>
        <dbReference type="Proteomes" id="UP001486207"/>
    </source>
</evidence>
<reference evidence="2 3" key="1">
    <citation type="submission" date="2024-06" db="EMBL/GenBank/DDBJ databases">
        <title>The Natural Products Discovery Center: Release of the First 8490 Sequenced Strains for Exploring Actinobacteria Biosynthetic Diversity.</title>
        <authorList>
            <person name="Kalkreuter E."/>
            <person name="Kautsar S.A."/>
            <person name="Yang D."/>
            <person name="Bader C.D."/>
            <person name="Teijaro C.N."/>
            <person name="Fluegel L."/>
            <person name="Davis C.M."/>
            <person name="Simpson J.R."/>
            <person name="Lauterbach L."/>
            <person name="Steele A.D."/>
            <person name="Gui C."/>
            <person name="Meng S."/>
            <person name="Li G."/>
            <person name="Viehrig K."/>
            <person name="Ye F."/>
            <person name="Su P."/>
            <person name="Kiefer A.F."/>
            <person name="Nichols A."/>
            <person name="Cepeda A.J."/>
            <person name="Yan W."/>
            <person name="Fan B."/>
            <person name="Jiang Y."/>
            <person name="Adhikari A."/>
            <person name="Zheng C.-J."/>
            <person name="Schuster L."/>
            <person name="Cowan T.M."/>
            <person name="Smanski M.J."/>
            <person name="Chevrette M.G."/>
            <person name="De Carvalho L.P.S."/>
            <person name="Shen B."/>
        </authorList>
    </citation>
    <scope>NUCLEOTIDE SEQUENCE [LARGE SCALE GENOMIC DNA]</scope>
    <source>
        <strain evidence="2 3">NPDC000155</strain>
    </source>
</reference>
<evidence type="ECO:0000313" key="2">
    <source>
        <dbReference type="EMBL" id="MER7379707.1"/>
    </source>
</evidence>
<dbReference type="RefSeq" id="WP_229912489.1">
    <property type="nucleotide sequence ID" value="NZ_BNBM01000028.1"/>
</dbReference>
<dbReference type="Pfam" id="PF19493">
    <property type="entry name" value="Trypco1"/>
    <property type="match status" value="1"/>
</dbReference>
<feature type="domain" description="Trypsin-co-occurring" evidence="1">
    <location>
        <begin position="11"/>
        <end position="104"/>
    </location>
</feature>
<gene>
    <name evidence="2" type="ORF">ABT384_44700</name>
</gene>
<name>A0ABV1Y766_9ACTN</name>
<keyword evidence="3" id="KW-1185">Reference proteome</keyword>
<accession>A0ABV1Y766</accession>
<dbReference type="EMBL" id="JBEPFB010000037">
    <property type="protein sequence ID" value="MER7379707.1"/>
    <property type="molecule type" value="Genomic_DNA"/>
</dbReference>
<sequence length="111" mass="11640">MADESETGAAVVRVETVELNGHGGRQISSRVRQAANLSDRSEELQAAIVQASAIAQDSLAQVPQRNGWSVKTMEVTFGITLAAEAGVILSKASAEASFEVTLTVERVADSP</sequence>
<organism evidence="2 3">
    <name type="scientific">Streptomyces lanatus</name>
    <dbReference type="NCBI Taxonomy" id="66900"/>
    <lineage>
        <taxon>Bacteria</taxon>
        <taxon>Bacillati</taxon>
        <taxon>Actinomycetota</taxon>
        <taxon>Actinomycetes</taxon>
        <taxon>Kitasatosporales</taxon>
        <taxon>Streptomycetaceae</taxon>
        <taxon>Streptomyces</taxon>
    </lineage>
</organism>